<name>A0A517X076_9PLAN</name>
<keyword evidence="1" id="KW-0802">TPR repeat</keyword>
<gene>
    <name evidence="2" type="ORF">V202x_43110</name>
</gene>
<accession>A0A517X076</accession>
<dbReference type="InterPro" id="IPR019734">
    <property type="entry name" value="TPR_rpt"/>
</dbReference>
<feature type="repeat" description="TPR" evidence="1">
    <location>
        <begin position="505"/>
        <end position="538"/>
    </location>
</feature>
<evidence type="ECO:0000313" key="3">
    <source>
        <dbReference type="Proteomes" id="UP000318384"/>
    </source>
</evidence>
<evidence type="ECO:0000313" key="2">
    <source>
        <dbReference type="EMBL" id="QDU10898.1"/>
    </source>
</evidence>
<sequence>MQAVLLISSLLAAPDLTQSDWTSMDGKHFLAFRPMASKTQGVVWYFRTHRTSGQLEPLAFSGKYVQSGSDRLRVCFTRSFQPMVGPARTMWWSRDFSYRDDPADDEVLYALDLELDQTPDGFVATAISSTWINGEGNVVRGDRDALQSASVHLSVGRILDMQRSGNHSTILQNMLRVRPPGFVSRERWKQTAGYSPTAVINSHYFQGDFYGWGYDSGDRVPNRPKYCVLSFQASTNWFEGTAWLLSVLEDSKGVARFRAVKGKYNLYNNKYREQDVQMLCLVGSRVYRGALSGSRIQWRLDTNLERTALNLEIPLEDHHVPALITMYVESLDYVDASGKQVAKYASNGLFSLPQRTYPMSLGNHSAADTYSLRYGQLYAGPGELKALEQRYRDYLKNAPPPGFRFRPAIIKRTTAKIPVTGKTTTVNKDSATYHWDQAQNYDDNKEYAKAAAGYAEVIKRSPSYAPAYNALAWLRATCPVATSRNGSEAVTLAKKACELTKYQEAYILDTLAAAYAETGDFQSAVKWQKQAVELASETLKPQLLQNLVRFYEKKPIREP</sequence>
<dbReference type="EMBL" id="CP037422">
    <property type="protein sequence ID" value="QDU10898.1"/>
    <property type="molecule type" value="Genomic_DNA"/>
</dbReference>
<proteinExistence type="predicted"/>
<dbReference type="Gene3D" id="1.25.40.10">
    <property type="entry name" value="Tetratricopeptide repeat domain"/>
    <property type="match status" value="1"/>
</dbReference>
<evidence type="ECO:0000256" key="1">
    <source>
        <dbReference type="PROSITE-ProRule" id="PRU00339"/>
    </source>
</evidence>
<protein>
    <submittedName>
        <fullName evidence="2">Uncharacterized protein</fullName>
    </submittedName>
</protein>
<dbReference type="OrthoDB" id="229305at2"/>
<dbReference type="SUPFAM" id="SSF48452">
    <property type="entry name" value="TPR-like"/>
    <property type="match status" value="1"/>
</dbReference>
<dbReference type="Proteomes" id="UP000318384">
    <property type="component" value="Chromosome"/>
</dbReference>
<keyword evidence="3" id="KW-1185">Reference proteome</keyword>
<dbReference type="RefSeq" id="WP_145178767.1">
    <property type="nucleotide sequence ID" value="NZ_CP037422.1"/>
</dbReference>
<reference evidence="2 3" key="1">
    <citation type="submission" date="2019-03" db="EMBL/GenBank/DDBJ databases">
        <title>Deep-cultivation of Planctomycetes and their phenomic and genomic characterization uncovers novel biology.</title>
        <authorList>
            <person name="Wiegand S."/>
            <person name="Jogler M."/>
            <person name="Boedeker C."/>
            <person name="Pinto D."/>
            <person name="Vollmers J."/>
            <person name="Rivas-Marin E."/>
            <person name="Kohn T."/>
            <person name="Peeters S.H."/>
            <person name="Heuer A."/>
            <person name="Rast P."/>
            <person name="Oberbeckmann S."/>
            <person name="Bunk B."/>
            <person name="Jeske O."/>
            <person name="Meyerdierks A."/>
            <person name="Storesund J.E."/>
            <person name="Kallscheuer N."/>
            <person name="Luecker S."/>
            <person name="Lage O.M."/>
            <person name="Pohl T."/>
            <person name="Merkel B.J."/>
            <person name="Hornburger P."/>
            <person name="Mueller R.-W."/>
            <person name="Bruemmer F."/>
            <person name="Labrenz M."/>
            <person name="Spormann A.M."/>
            <person name="Op den Camp H."/>
            <person name="Overmann J."/>
            <person name="Amann R."/>
            <person name="Jetten M.S.M."/>
            <person name="Mascher T."/>
            <person name="Medema M.H."/>
            <person name="Devos D.P."/>
            <person name="Kaster A.-K."/>
            <person name="Ovreas L."/>
            <person name="Rohde M."/>
            <person name="Galperin M.Y."/>
            <person name="Jogler C."/>
        </authorList>
    </citation>
    <scope>NUCLEOTIDE SEQUENCE [LARGE SCALE GENOMIC DNA]</scope>
    <source>
        <strain evidence="2 3">V202</strain>
    </source>
</reference>
<organism evidence="2 3">
    <name type="scientific">Gimesia aquarii</name>
    <dbReference type="NCBI Taxonomy" id="2527964"/>
    <lineage>
        <taxon>Bacteria</taxon>
        <taxon>Pseudomonadati</taxon>
        <taxon>Planctomycetota</taxon>
        <taxon>Planctomycetia</taxon>
        <taxon>Planctomycetales</taxon>
        <taxon>Planctomycetaceae</taxon>
        <taxon>Gimesia</taxon>
    </lineage>
</organism>
<dbReference type="AlphaFoldDB" id="A0A517X076"/>
<dbReference type="PROSITE" id="PS50005">
    <property type="entry name" value="TPR"/>
    <property type="match status" value="1"/>
</dbReference>
<dbReference type="InterPro" id="IPR011990">
    <property type="entry name" value="TPR-like_helical_dom_sf"/>
</dbReference>